<protein>
    <submittedName>
        <fullName evidence="2">Uncharacterized protein</fullName>
    </submittedName>
</protein>
<dbReference type="AlphaFoldDB" id="A0A151HZ09"/>
<name>A0A151HZ09_9HYME</name>
<feature type="non-terminal residue" evidence="2">
    <location>
        <position position="1"/>
    </location>
</feature>
<feature type="transmembrane region" description="Helical" evidence="1">
    <location>
        <begin position="45"/>
        <end position="64"/>
    </location>
</feature>
<keyword evidence="3" id="KW-1185">Reference proteome</keyword>
<proteinExistence type="predicted"/>
<reference evidence="2 3" key="1">
    <citation type="submission" date="2015-09" db="EMBL/GenBank/DDBJ databases">
        <title>Atta colombica WGS genome.</title>
        <authorList>
            <person name="Nygaard S."/>
            <person name="Hu H."/>
            <person name="Boomsma J."/>
            <person name="Zhang G."/>
        </authorList>
    </citation>
    <scope>NUCLEOTIDE SEQUENCE [LARGE SCALE GENOMIC DNA]</scope>
    <source>
        <strain evidence="2">Treedump-2</strain>
        <tissue evidence="2">Whole body</tissue>
    </source>
</reference>
<evidence type="ECO:0000313" key="2">
    <source>
        <dbReference type="EMBL" id="KYM76959.1"/>
    </source>
</evidence>
<keyword evidence="1" id="KW-0472">Membrane</keyword>
<dbReference type="Proteomes" id="UP000078540">
    <property type="component" value="Unassembled WGS sequence"/>
</dbReference>
<organism evidence="2 3">
    <name type="scientific">Atta colombica</name>
    <dbReference type="NCBI Taxonomy" id="520822"/>
    <lineage>
        <taxon>Eukaryota</taxon>
        <taxon>Metazoa</taxon>
        <taxon>Ecdysozoa</taxon>
        <taxon>Arthropoda</taxon>
        <taxon>Hexapoda</taxon>
        <taxon>Insecta</taxon>
        <taxon>Pterygota</taxon>
        <taxon>Neoptera</taxon>
        <taxon>Endopterygota</taxon>
        <taxon>Hymenoptera</taxon>
        <taxon>Apocrita</taxon>
        <taxon>Aculeata</taxon>
        <taxon>Formicoidea</taxon>
        <taxon>Formicidae</taxon>
        <taxon>Myrmicinae</taxon>
        <taxon>Atta</taxon>
    </lineage>
</organism>
<dbReference type="EMBL" id="KQ976713">
    <property type="protein sequence ID" value="KYM76959.1"/>
    <property type="molecule type" value="Genomic_DNA"/>
</dbReference>
<evidence type="ECO:0000313" key="3">
    <source>
        <dbReference type="Proteomes" id="UP000078540"/>
    </source>
</evidence>
<keyword evidence="1" id="KW-1133">Transmembrane helix</keyword>
<gene>
    <name evidence="2" type="ORF">ALC53_12616</name>
</gene>
<accession>A0A151HZ09</accession>
<sequence length="81" mass="9200">APVYESTALAGVLLKIGRYGLIQLRVVHINLMLCKLIIFYKVGIFGRYVMIISLGLCSSGIFYIPEINLYYERSERLVVSK</sequence>
<evidence type="ECO:0000256" key="1">
    <source>
        <dbReference type="SAM" id="Phobius"/>
    </source>
</evidence>
<keyword evidence="1" id="KW-0812">Transmembrane</keyword>